<sequence length="55" mass="6491">MARGGIPGKISMERFLELSDRTSVWDKVELLYNPEKERFKYHDYKVIAVHYSSSL</sequence>
<dbReference type="AlphaFoldDB" id="A0A9D6V469"/>
<accession>A0A9D6V469</accession>
<proteinExistence type="predicted"/>
<name>A0A9D6V469_9BACT</name>
<comment type="caution">
    <text evidence="1">The sequence shown here is derived from an EMBL/GenBank/DDBJ whole genome shotgun (WGS) entry which is preliminary data.</text>
</comment>
<evidence type="ECO:0000313" key="1">
    <source>
        <dbReference type="EMBL" id="MBI5251751.1"/>
    </source>
</evidence>
<dbReference type="Proteomes" id="UP000807825">
    <property type="component" value="Unassembled WGS sequence"/>
</dbReference>
<gene>
    <name evidence="1" type="ORF">HY912_19840</name>
</gene>
<protein>
    <submittedName>
        <fullName evidence="1">Uncharacterized protein</fullName>
    </submittedName>
</protein>
<reference evidence="1" key="1">
    <citation type="submission" date="2020-07" db="EMBL/GenBank/DDBJ databases">
        <title>Huge and variable diversity of episymbiotic CPR bacteria and DPANN archaea in groundwater ecosystems.</title>
        <authorList>
            <person name="He C.Y."/>
            <person name="Keren R."/>
            <person name="Whittaker M."/>
            <person name="Farag I.F."/>
            <person name="Doudna J."/>
            <person name="Cate J.H.D."/>
            <person name="Banfield J.F."/>
        </authorList>
    </citation>
    <scope>NUCLEOTIDE SEQUENCE</scope>
    <source>
        <strain evidence="1">NC_groundwater_1664_Pr3_B-0.1um_52_9</strain>
    </source>
</reference>
<organism evidence="1 2">
    <name type="scientific">Desulfomonile tiedjei</name>
    <dbReference type="NCBI Taxonomy" id="2358"/>
    <lineage>
        <taxon>Bacteria</taxon>
        <taxon>Pseudomonadati</taxon>
        <taxon>Thermodesulfobacteriota</taxon>
        <taxon>Desulfomonilia</taxon>
        <taxon>Desulfomonilales</taxon>
        <taxon>Desulfomonilaceae</taxon>
        <taxon>Desulfomonile</taxon>
    </lineage>
</organism>
<dbReference type="EMBL" id="JACRDE010000518">
    <property type="protein sequence ID" value="MBI5251751.1"/>
    <property type="molecule type" value="Genomic_DNA"/>
</dbReference>
<evidence type="ECO:0000313" key="2">
    <source>
        <dbReference type="Proteomes" id="UP000807825"/>
    </source>
</evidence>